<evidence type="ECO:0000313" key="1">
    <source>
        <dbReference type="EMBL" id="KAF1849791.1"/>
    </source>
</evidence>
<name>A0A9P4GRJ4_9PLEO</name>
<keyword evidence="2" id="KW-1185">Reference proteome</keyword>
<reference evidence="1" key="1">
    <citation type="submission" date="2020-01" db="EMBL/GenBank/DDBJ databases">
        <authorList>
            <consortium name="DOE Joint Genome Institute"/>
            <person name="Haridas S."/>
            <person name="Albert R."/>
            <person name="Binder M."/>
            <person name="Bloem J."/>
            <person name="Labutti K."/>
            <person name="Salamov A."/>
            <person name="Andreopoulos B."/>
            <person name="Baker S.E."/>
            <person name="Barry K."/>
            <person name="Bills G."/>
            <person name="Bluhm B.H."/>
            <person name="Cannon C."/>
            <person name="Castanera R."/>
            <person name="Culley D.E."/>
            <person name="Daum C."/>
            <person name="Ezra D."/>
            <person name="Gonzalez J.B."/>
            <person name="Henrissat B."/>
            <person name="Kuo A."/>
            <person name="Liang C."/>
            <person name="Lipzen A."/>
            <person name="Lutzoni F."/>
            <person name="Magnuson J."/>
            <person name="Mondo S."/>
            <person name="Nolan M."/>
            <person name="Ohm R."/>
            <person name="Pangilinan J."/>
            <person name="Park H.-J."/>
            <person name="Ramirez L."/>
            <person name="Alfaro M."/>
            <person name="Sun H."/>
            <person name="Tritt A."/>
            <person name="Yoshinaga Y."/>
            <person name="Zwiers L.-H."/>
            <person name="Turgeon B.G."/>
            <person name="Goodwin S.B."/>
            <person name="Spatafora J.W."/>
            <person name="Crous P.W."/>
            <person name="Grigoriev I.V."/>
        </authorList>
    </citation>
    <scope>NUCLEOTIDE SEQUENCE</scope>
    <source>
        <strain evidence="1">CBS 394.84</strain>
    </source>
</reference>
<dbReference type="RefSeq" id="XP_040792354.1">
    <property type="nucleotide sequence ID" value="XM_040927708.1"/>
</dbReference>
<dbReference type="Proteomes" id="UP000800039">
    <property type="component" value="Unassembled WGS sequence"/>
</dbReference>
<proteinExistence type="predicted"/>
<dbReference type="EMBL" id="ML976614">
    <property type="protein sequence ID" value="KAF1849791.1"/>
    <property type="molecule type" value="Genomic_DNA"/>
</dbReference>
<accession>A0A9P4GRJ4</accession>
<protein>
    <recommendedName>
        <fullName evidence="3">SprT-like domain-containing protein</fullName>
    </recommendedName>
</protein>
<dbReference type="GeneID" id="63844961"/>
<sequence>MFIERWAIGRGQHTHEFFQDLKPALQLVSMLFTEQYPLLWFSHLTFGERRRSSSGVYIAPTPYSTSPEAVARVRSNLRELGKVITFMWSPPNWNISAWGLTYSNRDDEPRFCEFRDEDWPPIRSRTGYACPVIVMKDCFQVYFRNSNAANSTVNERYRALLTFAVTLGHEVAHAYEFWLGGRGGEPLWSKSDKHAELGFSWEKSVIGRVLNPTNSATDDKGRFRTLCSVQLEEYGTEAERNKLLDEFEGRTSAQFTSRDVAGRHRNWPLLDPREFRGAKWYLSPNATAIVASIHAIPSQWVCDWFQKDVLLRRKMEWAQRQAYKPPPLEDAFMIIYERNAHGAQIQRPLDPFFPVDRDILRQRAQKKTNAARVKR</sequence>
<evidence type="ECO:0008006" key="3">
    <source>
        <dbReference type="Google" id="ProtNLM"/>
    </source>
</evidence>
<gene>
    <name evidence="1" type="ORF">K460DRAFT_271163</name>
</gene>
<dbReference type="AlphaFoldDB" id="A0A9P4GRJ4"/>
<organism evidence="1 2">
    <name type="scientific">Cucurbitaria berberidis CBS 394.84</name>
    <dbReference type="NCBI Taxonomy" id="1168544"/>
    <lineage>
        <taxon>Eukaryota</taxon>
        <taxon>Fungi</taxon>
        <taxon>Dikarya</taxon>
        <taxon>Ascomycota</taxon>
        <taxon>Pezizomycotina</taxon>
        <taxon>Dothideomycetes</taxon>
        <taxon>Pleosporomycetidae</taxon>
        <taxon>Pleosporales</taxon>
        <taxon>Pleosporineae</taxon>
        <taxon>Cucurbitariaceae</taxon>
        <taxon>Cucurbitaria</taxon>
    </lineage>
</organism>
<dbReference type="OrthoDB" id="10254945at2759"/>
<comment type="caution">
    <text evidence="1">The sequence shown here is derived from an EMBL/GenBank/DDBJ whole genome shotgun (WGS) entry which is preliminary data.</text>
</comment>
<evidence type="ECO:0000313" key="2">
    <source>
        <dbReference type="Proteomes" id="UP000800039"/>
    </source>
</evidence>